<evidence type="ECO:0000313" key="2">
    <source>
        <dbReference type="Proteomes" id="UP000828941"/>
    </source>
</evidence>
<gene>
    <name evidence="1" type="ORF">L6164_033958</name>
</gene>
<name>A0ACB9KU38_BAUVA</name>
<protein>
    <submittedName>
        <fullName evidence="1">Uncharacterized protein</fullName>
    </submittedName>
</protein>
<dbReference type="EMBL" id="CM039438">
    <property type="protein sequence ID" value="KAI4300601.1"/>
    <property type="molecule type" value="Genomic_DNA"/>
</dbReference>
<reference evidence="1 2" key="1">
    <citation type="journal article" date="2022" name="DNA Res.">
        <title>Chromosomal-level genome assembly of the orchid tree Bauhinia variegata (Leguminosae; Cercidoideae) supports the allotetraploid origin hypothesis of Bauhinia.</title>
        <authorList>
            <person name="Zhong Y."/>
            <person name="Chen Y."/>
            <person name="Zheng D."/>
            <person name="Pang J."/>
            <person name="Liu Y."/>
            <person name="Luo S."/>
            <person name="Meng S."/>
            <person name="Qian L."/>
            <person name="Wei D."/>
            <person name="Dai S."/>
            <person name="Zhou R."/>
        </authorList>
    </citation>
    <scope>NUCLEOTIDE SEQUENCE [LARGE SCALE GENOMIC DNA]</scope>
    <source>
        <strain evidence="1">BV-YZ2020</strain>
    </source>
</reference>
<keyword evidence="2" id="KW-1185">Reference proteome</keyword>
<comment type="caution">
    <text evidence="1">The sequence shown here is derived from an EMBL/GenBank/DDBJ whole genome shotgun (WGS) entry which is preliminary data.</text>
</comment>
<accession>A0ACB9KU38</accession>
<dbReference type="Proteomes" id="UP000828941">
    <property type="component" value="Chromosome 13"/>
</dbReference>
<proteinExistence type="predicted"/>
<sequence length="271" mass="31185">MSKKKLCTPLSTFMRTSLTSPSDRFTKISSSQIKFSTFASPSPPPLALYNPTFHKLGQYFLGDLGFCGKSICSKAAEKLELRCWNCHSVPESLPFLFCESCRSIQPVDKSVNYFDIFGSEKKYDIEDKNLEGKYKEWQKKLHPDLVHSKSKMERDFAAEQSSRVIDAYRTLKKPLLRAIYLLKLEGVEVDEEQTVSDPELLAEIMEIREAVEEADGSEALKRILSQMQDKLKHLSDSFDNAFQSRSFEEAKTTIQRMTYYERVIEEVVKKL</sequence>
<evidence type="ECO:0000313" key="1">
    <source>
        <dbReference type="EMBL" id="KAI4300601.1"/>
    </source>
</evidence>
<organism evidence="1 2">
    <name type="scientific">Bauhinia variegata</name>
    <name type="common">Purple orchid tree</name>
    <name type="synonym">Phanera variegata</name>
    <dbReference type="NCBI Taxonomy" id="167791"/>
    <lineage>
        <taxon>Eukaryota</taxon>
        <taxon>Viridiplantae</taxon>
        <taxon>Streptophyta</taxon>
        <taxon>Embryophyta</taxon>
        <taxon>Tracheophyta</taxon>
        <taxon>Spermatophyta</taxon>
        <taxon>Magnoliopsida</taxon>
        <taxon>eudicotyledons</taxon>
        <taxon>Gunneridae</taxon>
        <taxon>Pentapetalae</taxon>
        <taxon>rosids</taxon>
        <taxon>fabids</taxon>
        <taxon>Fabales</taxon>
        <taxon>Fabaceae</taxon>
        <taxon>Cercidoideae</taxon>
        <taxon>Cercideae</taxon>
        <taxon>Bauhiniinae</taxon>
        <taxon>Bauhinia</taxon>
    </lineage>
</organism>